<dbReference type="Proteomes" id="UP001249851">
    <property type="component" value="Unassembled WGS sequence"/>
</dbReference>
<keyword evidence="2" id="KW-1185">Reference proteome</keyword>
<gene>
    <name evidence="1" type="ORF">P5673_010958</name>
</gene>
<reference evidence="1" key="2">
    <citation type="journal article" date="2023" name="Science">
        <title>Genomic signatures of disease resistance in endangered staghorn corals.</title>
        <authorList>
            <person name="Vollmer S.V."/>
            <person name="Selwyn J.D."/>
            <person name="Despard B.A."/>
            <person name="Roesel C.L."/>
        </authorList>
    </citation>
    <scope>NUCLEOTIDE SEQUENCE</scope>
    <source>
        <strain evidence="1">K2</strain>
    </source>
</reference>
<reference evidence="1" key="1">
    <citation type="journal article" date="2023" name="G3 (Bethesda)">
        <title>Whole genome assembly and annotation of the endangered Caribbean coral Acropora cervicornis.</title>
        <authorList>
            <person name="Selwyn J.D."/>
            <person name="Vollmer S.V."/>
        </authorList>
    </citation>
    <scope>NUCLEOTIDE SEQUENCE</scope>
    <source>
        <strain evidence="1">K2</strain>
    </source>
</reference>
<evidence type="ECO:0000313" key="2">
    <source>
        <dbReference type="Proteomes" id="UP001249851"/>
    </source>
</evidence>
<sequence length="195" mass="22010">MEEGMPISKIHRTPVECSDESLEVIERQASELFEEFLRLPQPAERRASTRLRTSRVEPPRDRLTLLYTYMGIPRESDEADEDDMVPDSVLIAQGNPVAPSPVTFERTQSTADPEIQRLARQMQQAGDALCTTYKGRFEIDSVVGRDRSWSNFAMVMCLGKRVAMETTRVCGSVSQHFSRYISKSYGPSIRQAGGM</sequence>
<dbReference type="AlphaFoldDB" id="A0AAD9V8C8"/>
<proteinExistence type="predicted"/>
<feature type="non-terminal residue" evidence="1">
    <location>
        <position position="1"/>
    </location>
</feature>
<organism evidence="1 2">
    <name type="scientific">Acropora cervicornis</name>
    <name type="common">Staghorn coral</name>
    <dbReference type="NCBI Taxonomy" id="6130"/>
    <lineage>
        <taxon>Eukaryota</taxon>
        <taxon>Metazoa</taxon>
        <taxon>Cnidaria</taxon>
        <taxon>Anthozoa</taxon>
        <taxon>Hexacorallia</taxon>
        <taxon>Scleractinia</taxon>
        <taxon>Astrocoeniina</taxon>
        <taxon>Acroporidae</taxon>
        <taxon>Acropora</taxon>
    </lineage>
</organism>
<accession>A0AAD9V8C8</accession>
<protein>
    <submittedName>
        <fullName evidence="1">Uncharacterized protein</fullName>
    </submittedName>
</protein>
<dbReference type="EMBL" id="JARQWQ010000020">
    <property type="protein sequence ID" value="KAK2565053.1"/>
    <property type="molecule type" value="Genomic_DNA"/>
</dbReference>
<evidence type="ECO:0000313" key="1">
    <source>
        <dbReference type="EMBL" id="KAK2565053.1"/>
    </source>
</evidence>
<comment type="caution">
    <text evidence="1">The sequence shown here is derived from an EMBL/GenBank/DDBJ whole genome shotgun (WGS) entry which is preliminary data.</text>
</comment>
<name>A0AAD9V8C8_ACRCE</name>